<dbReference type="GO" id="GO:0001530">
    <property type="term" value="F:lipopolysaccharide binding"/>
    <property type="evidence" value="ECO:0007669"/>
    <property type="project" value="TreeGrafter"/>
</dbReference>
<dbReference type="Pfam" id="PF04390">
    <property type="entry name" value="LptE"/>
    <property type="match status" value="1"/>
</dbReference>
<dbReference type="GO" id="GO:1990351">
    <property type="term" value="C:transporter complex"/>
    <property type="evidence" value="ECO:0007669"/>
    <property type="project" value="TreeGrafter"/>
</dbReference>
<keyword evidence="4" id="KW-0998">Cell outer membrane</keyword>
<keyword evidence="3" id="KW-0564">Palmitate</keyword>
<organism evidence="6 7">
    <name type="scientific">Endozoicomonas numazuensis</name>
    <dbReference type="NCBI Taxonomy" id="1137799"/>
    <lineage>
        <taxon>Bacteria</taxon>
        <taxon>Pseudomonadati</taxon>
        <taxon>Pseudomonadota</taxon>
        <taxon>Gammaproteobacteria</taxon>
        <taxon>Oceanospirillales</taxon>
        <taxon>Endozoicomonadaceae</taxon>
        <taxon>Endozoicomonas</taxon>
    </lineage>
</organism>
<evidence type="ECO:0000313" key="6">
    <source>
        <dbReference type="EMBL" id="KEQ19266.1"/>
    </source>
</evidence>
<dbReference type="GO" id="GO:0043165">
    <property type="term" value="P:Gram-negative-bacterium-type cell outer membrane assembly"/>
    <property type="evidence" value="ECO:0007669"/>
    <property type="project" value="InterPro"/>
</dbReference>
<dbReference type="PROSITE" id="PS51257">
    <property type="entry name" value="PROKAR_LIPOPROTEIN"/>
    <property type="match status" value="1"/>
</dbReference>
<evidence type="ECO:0000313" key="7">
    <source>
        <dbReference type="Proteomes" id="UP000028073"/>
    </source>
</evidence>
<evidence type="ECO:0000256" key="5">
    <source>
        <dbReference type="ARBA" id="ARBA00023288"/>
    </source>
</evidence>
<keyword evidence="1" id="KW-0732">Signal</keyword>
<dbReference type="Gene3D" id="3.30.160.150">
    <property type="entry name" value="Lipoprotein like domain"/>
    <property type="match status" value="1"/>
</dbReference>
<keyword evidence="5" id="KW-0449">Lipoprotein</keyword>
<evidence type="ECO:0000256" key="4">
    <source>
        <dbReference type="ARBA" id="ARBA00023237"/>
    </source>
</evidence>
<dbReference type="InterPro" id="IPR007485">
    <property type="entry name" value="LPS_assembly_LptE"/>
</dbReference>
<accession>A0A081NLE3</accession>
<evidence type="ECO:0008006" key="8">
    <source>
        <dbReference type="Google" id="ProtNLM"/>
    </source>
</evidence>
<dbReference type="AlphaFoldDB" id="A0A081NLE3"/>
<gene>
    <name evidence="6" type="ORF">GZ78_04590</name>
</gene>
<comment type="caution">
    <text evidence="6">The sequence shown here is derived from an EMBL/GenBank/DDBJ whole genome shotgun (WGS) entry which is preliminary data.</text>
</comment>
<dbReference type="eggNOG" id="COG2980">
    <property type="taxonomic scope" value="Bacteria"/>
</dbReference>
<keyword evidence="2" id="KW-0472">Membrane</keyword>
<keyword evidence="7" id="KW-1185">Reference proteome</keyword>
<sequence>MTRRFHTGAILPLLLITSLLTACGFQLRGKVDIASEIAQLSVSGSDLPFIRDLRKALTFNGIEITDDAQYHLQLTSLKRTTSNETQASAGQYERLLTLKATYQLSTSDGLKLFGPIVLSNERYMFQDKNLTNAAQSEETIIFDQLRQDLLLTTVRRVAGISGEALRQEEVRARKVLEAERKALESKQ</sequence>
<dbReference type="PANTHER" id="PTHR38098">
    <property type="entry name" value="LPS-ASSEMBLY LIPOPROTEIN LPTE"/>
    <property type="match status" value="1"/>
</dbReference>
<dbReference type="OrthoDB" id="7349153at2"/>
<evidence type="ECO:0000256" key="3">
    <source>
        <dbReference type="ARBA" id="ARBA00023139"/>
    </source>
</evidence>
<protein>
    <recommendedName>
        <fullName evidence="8">LPS-assembly lipoprotein LptE</fullName>
    </recommendedName>
</protein>
<dbReference type="RefSeq" id="WP_034832999.1">
    <property type="nucleotide sequence ID" value="NZ_JOKH01000001.1"/>
</dbReference>
<evidence type="ECO:0000256" key="2">
    <source>
        <dbReference type="ARBA" id="ARBA00023136"/>
    </source>
</evidence>
<proteinExistence type="predicted"/>
<dbReference type="GO" id="GO:0019867">
    <property type="term" value="C:outer membrane"/>
    <property type="evidence" value="ECO:0007669"/>
    <property type="project" value="InterPro"/>
</dbReference>
<dbReference type="Proteomes" id="UP000028073">
    <property type="component" value="Unassembled WGS sequence"/>
</dbReference>
<dbReference type="GO" id="GO:0015920">
    <property type="term" value="P:lipopolysaccharide transport"/>
    <property type="evidence" value="ECO:0007669"/>
    <property type="project" value="TreeGrafter"/>
</dbReference>
<dbReference type="STRING" id="1137799.GZ78_04590"/>
<name>A0A081NLE3_9GAMM</name>
<dbReference type="EMBL" id="JOKH01000001">
    <property type="protein sequence ID" value="KEQ19266.1"/>
    <property type="molecule type" value="Genomic_DNA"/>
</dbReference>
<dbReference type="PANTHER" id="PTHR38098:SF1">
    <property type="entry name" value="LPS-ASSEMBLY LIPOPROTEIN LPTE"/>
    <property type="match status" value="1"/>
</dbReference>
<reference evidence="6 7" key="1">
    <citation type="submission" date="2014-06" db="EMBL/GenBank/DDBJ databases">
        <title>Whole Genome Sequences of Three Symbiotic Endozoicomonas Bacteria.</title>
        <authorList>
            <person name="Neave M.J."/>
            <person name="Apprill A."/>
            <person name="Voolstra C.R."/>
        </authorList>
    </citation>
    <scope>NUCLEOTIDE SEQUENCE [LARGE SCALE GENOMIC DNA]</scope>
    <source>
        <strain evidence="6 7">DSM 25634</strain>
    </source>
</reference>
<evidence type="ECO:0000256" key="1">
    <source>
        <dbReference type="ARBA" id="ARBA00022729"/>
    </source>
</evidence>